<dbReference type="RefSeq" id="WP_169036494.1">
    <property type="nucleotide sequence ID" value="NZ_LANA01000002.1"/>
</dbReference>
<gene>
    <name evidence="6" type="ORF">VP91_00011500</name>
</gene>
<evidence type="ECO:0000313" key="7">
    <source>
        <dbReference type="Proteomes" id="UP001166004"/>
    </source>
</evidence>
<dbReference type="SUPFAM" id="SSF53448">
    <property type="entry name" value="Nucleotide-diphospho-sugar transferases"/>
    <property type="match status" value="1"/>
</dbReference>
<keyword evidence="7" id="KW-1185">Reference proteome</keyword>
<sequence>MNKDITIILLAHKSENLVMKFIKNIYNKFQIIVIDNSNDLNLKKKIDKFYPNINFKIVKNDGYGSAINYASTFVETEYFLISNPDIEGLTETNINEFYKSAKILKDKFSSLGPRYINANPKSHVQSDENIEIADMKFISGACMFFKTEIFKSLEGFDENFFLYFEESDFCLRSYRINKNYQINKIRINHYVGTSVSIKNENEKKLLEKLYTWHFVWSKYYYYKKNYGMIYSIIFFVPIVLRTLFRILFYTLTKNYEKREKFISRFDGLITSMKGLKSYKRLK</sequence>
<keyword evidence="4" id="KW-0472">Membrane</keyword>
<feature type="transmembrane region" description="Helical" evidence="4">
    <location>
        <begin position="228"/>
        <end position="251"/>
    </location>
</feature>
<proteinExistence type="inferred from homology"/>
<reference evidence="6 7" key="1">
    <citation type="submission" date="2019-07" db="EMBL/GenBank/DDBJ databases">
        <title>SAR11 Genome Evolution.</title>
        <authorList>
            <person name="Giovannoni S."/>
        </authorList>
    </citation>
    <scope>NUCLEOTIDE SEQUENCE [LARGE SCALE GENOMIC DNA]</scope>
    <source>
        <strain evidence="6 7">HTCC9565</strain>
    </source>
</reference>
<dbReference type="InterPro" id="IPR001173">
    <property type="entry name" value="Glyco_trans_2-like"/>
</dbReference>
<feature type="domain" description="Glycosyltransferase 2-like" evidence="5">
    <location>
        <begin position="7"/>
        <end position="101"/>
    </location>
</feature>
<keyword evidence="2" id="KW-0328">Glycosyltransferase</keyword>
<evidence type="ECO:0000259" key="5">
    <source>
        <dbReference type="Pfam" id="PF00535"/>
    </source>
</evidence>
<dbReference type="PANTHER" id="PTHR43179">
    <property type="entry name" value="RHAMNOSYLTRANSFERASE WBBL"/>
    <property type="match status" value="1"/>
</dbReference>
<dbReference type="Pfam" id="PF00535">
    <property type="entry name" value="Glycos_transf_2"/>
    <property type="match status" value="1"/>
</dbReference>
<keyword evidence="4" id="KW-0812">Transmembrane</keyword>
<keyword evidence="3" id="KW-0808">Transferase</keyword>
<dbReference type="Gene3D" id="3.90.550.10">
    <property type="entry name" value="Spore Coat Polysaccharide Biosynthesis Protein SpsA, Chain A"/>
    <property type="match status" value="1"/>
</dbReference>
<dbReference type="InterPro" id="IPR029044">
    <property type="entry name" value="Nucleotide-diphossugar_trans"/>
</dbReference>
<comment type="caution">
    <text evidence="6">The sequence shown here is derived from an EMBL/GenBank/DDBJ whole genome shotgun (WGS) entry which is preliminary data.</text>
</comment>
<evidence type="ECO:0000256" key="3">
    <source>
        <dbReference type="ARBA" id="ARBA00022679"/>
    </source>
</evidence>
<dbReference type="EMBL" id="LANA01000002">
    <property type="protein sequence ID" value="NMN67995.1"/>
    <property type="molecule type" value="Genomic_DNA"/>
</dbReference>
<name>A0ABX1T5M7_PELUQ</name>
<evidence type="ECO:0000256" key="1">
    <source>
        <dbReference type="ARBA" id="ARBA00006739"/>
    </source>
</evidence>
<evidence type="ECO:0000256" key="4">
    <source>
        <dbReference type="SAM" id="Phobius"/>
    </source>
</evidence>
<keyword evidence="4" id="KW-1133">Transmembrane helix</keyword>
<dbReference type="Proteomes" id="UP001166004">
    <property type="component" value="Unassembled WGS sequence"/>
</dbReference>
<organism evidence="6 7">
    <name type="scientific">Pelagibacter ubique</name>
    <dbReference type="NCBI Taxonomy" id="198252"/>
    <lineage>
        <taxon>Bacteria</taxon>
        <taxon>Pseudomonadati</taxon>
        <taxon>Pseudomonadota</taxon>
        <taxon>Alphaproteobacteria</taxon>
        <taxon>Candidatus Pelagibacterales</taxon>
        <taxon>Candidatus Pelagibacteraceae</taxon>
        <taxon>Candidatus Pelagibacter</taxon>
    </lineage>
</organism>
<protein>
    <submittedName>
        <fullName evidence="6">GT2 family glycosyltransferase</fullName>
    </submittedName>
</protein>
<accession>A0ABX1T5M7</accession>
<comment type="similarity">
    <text evidence="1">Belongs to the glycosyltransferase 2 family.</text>
</comment>
<evidence type="ECO:0000313" key="6">
    <source>
        <dbReference type="EMBL" id="NMN67995.1"/>
    </source>
</evidence>
<evidence type="ECO:0000256" key="2">
    <source>
        <dbReference type="ARBA" id="ARBA00022676"/>
    </source>
</evidence>
<dbReference type="PANTHER" id="PTHR43179:SF12">
    <property type="entry name" value="GALACTOFURANOSYLTRANSFERASE GLFT2"/>
    <property type="match status" value="1"/>
</dbReference>